<accession>A0AAP0HSC5</accession>
<sequence>MVRRAAADRGRRRSATSSEQFGDSPNSFCMSRLLLYYYCLCHFWLYIGLSE</sequence>
<reference evidence="3 4" key="1">
    <citation type="submission" date="2024-01" db="EMBL/GenBank/DDBJ databases">
        <title>Genome assemblies of Stephania.</title>
        <authorList>
            <person name="Yang L."/>
        </authorList>
    </citation>
    <scope>NUCLEOTIDE SEQUENCE [LARGE SCALE GENOMIC DNA]</scope>
    <source>
        <strain evidence="3">JXDWG</strain>
        <tissue evidence="3">Leaf</tissue>
    </source>
</reference>
<gene>
    <name evidence="3" type="ORF">Scep_025294</name>
</gene>
<proteinExistence type="predicted"/>
<evidence type="ECO:0000313" key="4">
    <source>
        <dbReference type="Proteomes" id="UP001419268"/>
    </source>
</evidence>
<keyword evidence="4" id="KW-1185">Reference proteome</keyword>
<organism evidence="3 4">
    <name type="scientific">Stephania cephalantha</name>
    <dbReference type="NCBI Taxonomy" id="152367"/>
    <lineage>
        <taxon>Eukaryota</taxon>
        <taxon>Viridiplantae</taxon>
        <taxon>Streptophyta</taxon>
        <taxon>Embryophyta</taxon>
        <taxon>Tracheophyta</taxon>
        <taxon>Spermatophyta</taxon>
        <taxon>Magnoliopsida</taxon>
        <taxon>Ranunculales</taxon>
        <taxon>Menispermaceae</taxon>
        <taxon>Menispermoideae</taxon>
        <taxon>Cissampelideae</taxon>
        <taxon>Stephania</taxon>
    </lineage>
</organism>
<keyword evidence="2" id="KW-1133">Transmembrane helix</keyword>
<name>A0AAP0HSC5_9MAGN</name>
<dbReference type="Proteomes" id="UP001419268">
    <property type="component" value="Unassembled WGS sequence"/>
</dbReference>
<keyword evidence="2" id="KW-0472">Membrane</keyword>
<dbReference type="EMBL" id="JBBNAG010000011">
    <property type="protein sequence ID" value="KAK9093825.1"/>
    <property type="molecule type" value="Genomic_DNA"/>
</dbReference>
<keyword evidence="2" id="KW-0812">Transmembrane</keyword>
<feature type="transmembrane region" description="Helical" evidence="2">
    <location>
        <begin position="33"/>
        <end position="49"/>
    </location>
</feature>
<evidence type="ECO:0000313" key="3">
    <source>
        <dbReference type="EMBL" id="KAK9093825.1"/>
    </source>
</evidence>
<comment type="caution">
    <text evidence="3">The sequence shown here is derived from an EMBL/GenBank/DDBJ whole genome shotgun (WGS) entry which is preliminary data.</text>
</comment>
<evidence type="ECO:0000256" key="1">
    <source>
        <dbReference type="SAM" id="MobiDB-lite"/>
    </source>
</evidence>
<evidence type="ECO:0000256" key="2">
    <source>
        <dbReference type="SAM" id="Phobius"/>
    </source>
</evidence>
<feature type="compositionally biased region" description="Polar residues" evidence="1">
    <location>
        <begin position="16"/>
        <end position="27"/>
    </location>
</feature>
<protein>
    <submittedName>
        <fullName evidence="3">Uncharacterized protein</fullName>
    </submittedName>
</protein>
<feature type="region of interest" description="Disordered" evidence="1">
    <location>
        <begin position="1"/>
        <end position="27"/>
    </location>
</feature>
<dbReference type="AlphaFoldDB" id="A0AAP0HSC5"/>